<keyword evidence="2" id="KW-1185">Reference proteome</keyword>
<organism evidence="1 2">
    <name type="scientific">Arthrobacter halodurans</name>
    <dbReference type="NCBI Taxonomy" id="516699"/>
    <lineage>
        <taxon>Bacteria</taxon>
        <taxon>Bacillati</taxon>
        <taxon>Actinomycetota</taxon>
        <taxon>Actinomycetes</taxon>
        <taxon>Micrococcales</taxon>
        <taxon>Micrococcaceae</taxon>
        <taxon>Arthrobacter</taxon>
    </lineage>
</organism>
<sequence>MPVNTLSFVERQVRTTSWERRWFFLSRFVEAEHTFLEPAIDGRPLREWVREWEGVDEPPEESTLLSAFDPELAVEQLDRLLGDKPNQFGDRAWLLFCKVCFDEGCGGLTADISRAGGRVTWSNFGWDTDYVTEDEEPARYNASFSFDEAAYDRLLAEAREHFKVPLFEDKLG</sequence>
<gene>
    <name evidence="1" type="ORF">ACETWP_14140</name>
</gene>
<evidence type="ECO:0000313" key="1">
    <source>
        <dbReference type="EMBL" id="MFB0835727.1"/>
    </source>
</evidence>
<comment type="caution">
    <text evidence="1">The sequence shown here is derived from an EMBL/GenBank/DDBJ whole genome shotgun (WGS) entry which is preliminary data.</text>
</comment>
<name>A0ABV4UQM7_9MICC</name>
<dbReference type="Proteomes" id="UP001575652">
    <property type="component" value="Unassembled WGS sequence"/>
</dbReference>
<proteinExistence type="predicted"/>
<evidence type="ECO:0008006" key="3">
    <source>
        <dbReference type="Google" id="ProtNLM"/>
    </source>
</evidence>
<reference evidence="1 2" key="1">
    <citation type="submission" date="2024-09" db="EMBL/GenBank/DDBJ databases">
        <authorList>
            <person name="Salinas-Garcia M.A."/>
            <person name="Prieme A."/>
        </authorList>
    </citation>
    <scope>NUCLEOTIDE SEQUENCE [LARGE SCALE GENOMIC DNA]</scope>
    <source>
        <strain evidence="1 2">DSM 21081</strain>
    </source>
</reference>
<protein>
    <recommendedName>
        <fullName evidence="3">DUF4240 domain-containing protein</fullName>
    </recommendedName>
</protein>
<evidence type="ECO:0000313" key="2">
    <source>
        <dbReference type="Proteomes" id="UP001575652"/>
    </source>
</evidence>
<dbReference type="EMBL" id="JBHDLJ010000013">
    <property type="protein sequence ID" value="MFB0835727.1"/>
    <property type="molecule type" value="Genomic_DNA"/>
</dbReference>
<dbReference type="RefSeq" id="WP_373972900.1">
    <property type="nucleotide sequence ID" value="NZ_JBHDLJ010000013.1"/>
</dbReference>
<accession>A0ABV4UQM7</accession>